<accession>A0A8S1J3B0</accession>
<sequence>MSSKLGLVNRGIVGYTGAIPNASCYLLETKGSTKRTGLALADSPKNEGQESVNNSHIVSLYRNHYGAYTGYQRPNKEGGGYWFSQRALGDALPFTAVSTYTAEIDQSGQKALGSLKAGRTSAEGLSEGCPSRGSSPTKTSVPSWNGEALGYQTEYGSMVMKDALTGGAVSPGCTRSRKDTEEGDGNRFKVLPHAMLPRIQTSTTYHDNYGTCGSDPLARSAPNEQEMTRTASTINLAHGTPRNTYHIPGYGGFIPESTHNKLAVTQAEGQHTRIDAKIDMLLSTSVDQYSRGRLPGYTGCRPRDSKNIKIDQMPRGLPLDVDGMANTPGGRKGVMSFFTGGPGNGEAEAQLYYHDLKPLEGLPKIEVPSKTTLYGARFNG</sequence>
<protein>
    <submittedName>
        <fullName evidence="2">Uncharacterized protein</fullName>
    </submittedName>
</protein>
<organism evidence="2 3">
    <name type="scientific">Ostreobium quekettii</name>
    <dbReference type="NCBI Taxonomy" id="121088"/>
    <lineage>
        <taxon>Eukaryota</taxon>
        <taxon>Viridiplantae</taxon>
        <taxon>Chlorophyta</taxon>
        <taxon>core chlorophytes</taxon>
        <taxon>Ulvophyceae</taxon>
        <taxon>TCBD clade</taxon>
        <taxon>Bryopsidales</taxon>
        <taxon>Ostreobineae</taxon>
        <taxon>Ostreobiaceae</taxon>
        <taxon>Ostreobium</taxon>
    </lineage>
</organism>
<feature type="region of interest" description="Disordered" evidence="1">
    <location>
        <begin position="122"/>
        <end position="145"/>
    </location>
</feature>
<feature type="compositionally biased region" description="Polar residues" evidence="1">
    <location>
        <begin position="132"/>
        <end position="143"/>
    </location>
</feature>
<comment type="caution">
    <text evidence="2">The sequence shown here is derived from an EMBL/GenBank/DDBJ whole genome shotgun (WGS) entry which is preliminary data.</text>
</comment>
<proteinExistence type="predicted"/>
<dbReference type="Proteomes" id="UP000708148">
    <property type="component" value="Unassembled WGS sequence"/>
</dbReference>
<name>A0A8S1J3B0_9CHLO</name>
<dbReference type="EMBL" id="CAJHUC010001223">
    <property type="protein sequence ID" value="CAD7700319.1"/>
    <property type="molecule type" value="Genomic_DNA"/>
</dbReference>
<evidence type="ECO:0000313" key="3">
    <source>
        <dbReference type="Proteomes" id="UP000708148"/>
    </source>
</evidence>
<evidence type="ECO:0000313" key="2">
    <source>
        <dbReference type="EMBL" id="CAD7700319.1"/>
    </source>
</evidence>
<keyword evidence="3" id="KW-1185">Reference proteome</keyword>
<dbReference type="OrthoDB" id="59449at2759"/>
<dbReference type="AlphaFoldDB" id="A0A8S1J3B0"/>
<evidence type="ECO:0000256" key="1">
    <source>
        <dbReference type="SAM" id="MobiDB-lite"/>
    </source>
</evidence>
<gene>
    <name evidence="2" type="ORF">OSTQU699_LOCUS5678</name>
</gene>
<reference evidence="2" key="1">
    <citation type="submission" date="2020-12" db="EMBL/GenBank/DDBJ databases">
        <authorList>
            <person name="Iha C."/>
        </authorList>
    </citation>
    <scope>NUCLEOTIDE SEQUENCE</scope>
</reference>